<evidence type="ECO:0000256" key="2">
    <source>
        <dbReference type="ARBA" id="ARBA00004613"/>
    </source>
</evidence>
<dbReference type="InterPro" id="IPR047955">
    <property type="entry name" value="DrmC-like"/>
</dbReference>
<evidence type="ECO:0000256" key="1">
    <source>
        <dbReference type="ARBA" id="ARBA00003145"/>
    </source>
</evidence>
<dbReference type="SMART" id="SM00155">
    <property type="entry name" value="PLDc"/>
    <property type="match status" value="1"/>
</dbReference>
<dbReference type="PROSITE" id="PS50035">
    <property type="entry name" value="PLD"/>
    <property type="match status" value="1"/>
</dbReference>
<name>A0A7T7KKF3_9HYPH</name>
<dbReference type="AlphaFoldDB" id="A0A7T7KKF3"/>
<dbReference type="Proteomes" id="UP000596083">
    <property type="component" value="Chromosome"/>
</dbReference>
<evidence type="ECO:0000256" key="3">
    <source>
        <dbReference type="ARBA" id="ARBA00018392"/>
    </source>
</evidence>
<dbReference type="KEGG" id="mlut:JET14_15120"/>
<dbReference type="CDD" id="cd09132">
    <property type="entry name" value="PLDc_unchar4"/>
    <property type="match status" value="1"/>
</dbReference>
<comment type="function">
    <text evidence="1">Could be a virulence factor.</text>
</comment>
<dbReference type="PANTHER" id="PTHR21248">
    <property type="entry name" value="CARDIOLIPIN SYNTHASE"/>
    <property type="match status" value="1"/>
</dbReference>
<feature type="domain" description="PLD phosphodiesterase" evidence="6">
    <location>
        <begin position="191"/>
        <end position="218"/>
    </location>
</feature>
<dbReference type="GO" id="GO:0005576">
    <property type="term" value="C:extracellular region"/>
    <property type="evidence" value="ECO:0007669"/>
    <property type="project" value="UniProtKB-SubCell"/>
</dbReference>
<evidence type="ECO:0000313" key="7">
    <source>
        <dbReference type="EMBL" id="QQM29627.1"/>
    </source>
</evidence>
<evidence type="ECO:0000313" key="8">
    <source>
        <dbReference type="Proteomes" id="UP000596083"/>
    </source>
</evidence>
<dbReference type="InterPro" id="IPR025202">
    <property type="entry name" value="PLD-like_dom"/>
</dbReference>
<comment type="subcellular location">
    <subcellularLocation>
        <location evidence="2">Secreted</location>
    </subcellularLocation>
</comment>
<dbReference type="GO" id="GO:0030572">
    <property type="term" value="F:phosphatidyltransferase activity"/>
    <property type="evidence" value="ECO:0007669"/>
    <property type="project" value="UniProtKB-ARBA"/>
</dbReference>
<keyword evidence="4" id="KW-0964">Secreted</keyword>
<dbReference type="PANTHER" id="PTHR21248:SF22">
    <property type="entry name" value="PHOSPHOLIPASE D"/>
    <property type="match status" value="1"/>
</dbReference>
<proteinExistence type="predicted"/>
<dbReference type="Pfam" id="PF13091">
    <property type="entry name" value="PLDc_2"/>
    <property type="match status" value="1"/>
</dbReference>
<accession>A0A7T7KKF3</accession>
<dbReference type="Gene3D" id="3.30.870.10">
    <property type="entry name" value="Endonuclease Chain A"/>
    <property type="match status" value="1"/>
</dbReference>
<dbReference type="SUPFAM" id="SSF56024">
    <property type="entry name" value="Phospholipase D/nuclease"/>
    <property type="match status" value="1"/>
</dbReference>
<organism evidence="7 8">
    <name type="scientific">Martelella lutilitoris</name>
    <dbReference type="NCBI Taxonomy" id="2583532"/>
    <lineage>
        <taxon>Bacteria</taxon>
        <taxon>Pseudomonadati</taxon>
        <taxon>Pseudomonadota</taxon>
        <taxon>Alphaproteobacteria</taxon>
        <taxon>Hyphomicrobiales</taxon>
        <taxon>Aurantimonadaceae</taxon>
        <taxon>Martelella</taxon>
    </lineage>
</organism>
<dbReference type="GO" id="GO:0032049">
    <property type="term" value="P:cardiolipin biosynthetic process"/>
    <property type="evidence" value="ECO:0007669"/>
    <property type="project" value="UniProtKB-ARBA"/>
</dbReference>
<evidence type="ECO:0000259" key="6">
    <source>
        <dbReference type="PROSITE" id="PS50035"/>
    </source>
</evidence>
<dbReference type="NCBIfam" id="NF038319">
    <property type="entry name" value="DISARM_DrmC_I"/>
    <property type="match status" value="1"/>
</dbReference>
<dbReference type="EMBL" id="CP066786">
    <property type="protein sequence ID" value="QQM29627.1"/>
    <property type="molecule type" value="Genomic_DNA"/>
</dbReference>
<evidence type="ECO:0000256" key="4">
    <source>
        <dbReference type="ARBA" id="ARBA00022525"/>
    </source>
</evidence>
<protein>
    <recommendedName>
        <fullName evidence="3">Phospholipase D</fullName>
    </recommendedName>
    <alternativeName>
        <fullName evidence="5">Choline phosphatase</fullName>
    </alternativeName>
</protein>
<evidence type="ECO:0000256" key="5">
    <source>
        <dbReference type="ARBA" id="ARBA00029594"/>
    </source>
</evidence>
<reference evidence="7 8" key="1">
    <citation type="submission" date="2020-12" db="EMBL/GenBank/DDBJ databases">
        <authorList>
            <person name="Zheng R.K."/>
            <person name="Sun C.M."/>
        </authorList>
    </citation>
    <scope>NUCLEOTIDE SEQUENCE [LARGE SCALE GENOMIC DNA]</scope>
    <source>
        <strain evidence="7 8">ZRK001</strain>
    </source>
</reference>
<gene>
    <name evidence="7" type="ORF">JET14_15120</name>
</gene>
<dbReference type="InterPro" id="IPR001736">
    <property type="entry name" value="PLipase_D/transphosphatidylase"/>
</dbReference>
<sequence length="254" mass="27307">MMDPLLNAVTKLVALVSPSKIEAIASRLRGTHPSDGEQNLQEVVGTPAARSALGAVMMAWRDTALTGDILAGMLLGAAHTRQQTQRDHNVELVWTGPTTPFVATRRTDQVLLDLIRQAKREVFIVSFVAYDVPSVVAALNDAIDRGVDTRILVEASLTQGGSLLVDPVATMRNAVPSARLYVWTDRPHPFTNGRVHAKVAVADSTIAFLTSANLTGHALEKNMEAGVLLTGGSTPSNLRDHMFALIETKVIRST</sequence>